<organism evidence="2 3">
    <name type="scientific">Pseudonocardia eucalypti</name>
    <dbReference type="NCBI Taxonomy" id="648755"/>
    <lineage>
        <taxon>Bacteria</taxon>
        <taxon>Bacillati</taxon>
        <taxon>Actinomycetota</taxon>
        <taxon>Actinomycetes</taxon>
        <taxon>Pseudonocardiales</taxon>
        <taxon>Pseudonocardiaceae</taxon>
        <taxon>Pseudonocardia</taxon>
    </lineage>
</organism>
<dbReference type="PANTHER" id="PTHR12277:SF79">
    <property type="entry name" value="XAA-PRO DIPEPTIDYL-PEPTIDASE-RELATED"/>
    <property type="match status" value="1"/>
</dbReference>
<dbReference type="GO" id="GO:0016787">
    <property type="term" value="F:hydrolase activity"/>
    <property type="evidence" value="ECO:0007669"/>
    <property type="project" value="UniProtKB-KW"/>
</dbReference>
<protein>
    <submittedName>
        <fullName evidence="2">Alpha/beta fold hydrolase</fullName>
    </submittedName>
</protein>
<evidence type="ECO:0000259" key="1">
    <source>
        <dbReference type="Pfam" id="PF00326"/>
    </source>
</evidence>
<dbReference type="Pfam" id="PF00326">
    <property type="entry name" value="Peptidase_S9"/>
    <property type="match status" value="1"/>
</dbReference>
<reference evidence="3" key="1">
    <citation type="journal article" date="2019" name="Int. J. Syst. Evol. Microbiol.">
        <title>The Global Catalogue of Microorganisms (GCM) 10K type strain sequencing project: providing services to taxonomists for standard genome sequencing and annotation.</title>
        <authorList>
            <consortium name="The Broad Institute Genomics Platform"/>
            <consortium name="The Broad Institute Genome Sequencing Center for Infectious Disease"/>
            <person name="Wu L."/>
            <person name="Ma J."/>
        </authorList>
    </citation>
    <scope>NUCLEOTIDE SEQUENCE [LARGE SCALE GENOMIC DNA]</scope>
    <source>
        <strain evidence="3">JCM 18303</strain>
    </source>
</reference>
<dbReference type="InterPro" id="IPR001375">
    <property type="entry name" value="Peptidase_S9_cat"/>
</dbReference>
<evidence type="ECO:0000313" key="3">
    <source>
        <dbReference type="Proteomes" id="UP001428817"/>
    </source>
</evidence>
<proteinExistence type="predicted"/>
<dbReference type="SUPFAM" id="SSF53474">
    <property type="entry name" value="alpha/beta-Hydrolases"/>
    <property type="match status" value="1"/>
</dbReference>
<dbReference type="Proteomes" id="UP001428817">
    <property type="component" value="Unassembled WGS sequence"/>
</dbReference>
<dbReference type="PANTHER" id="PTHR12277">
    <property type="entry name" value="ALPHA/BETA HYDROLASE DOMAIN-CONTAINING PROTEIN"/>
    <property type="match status" value="1"/>
</dbReference>
<accession>A0ABP9PBZ5</accession>
<name>A0ABP9PBZ5_9PSEU</name>
<gene>
    <name evidence="2" type="ORF">GCM10023321_00020</name>
</gene>
<evidence type="ECO:0000313" key="2">
    <source>
        <dbReference type="EMBL" id="GAA5144197.1"/>
    </source>
</evidence>
<dbReference type="EMBL" id="BAABJP010000001">
    <property type="protein sequence ID" value="GAA5144197.1"/>
    <property type="molecule type" value="Genomic_DNA"/>
</dbReference>
<sequence length="365" mass="39393">MLVFLAPLLAAFLLGGAGWYFSTMLLRPIRVIAYPERVLAVDEGEVALAPSHWAGQPGTWALRWTTGKSLLGPVRTANGTEVRRPVTGNPAPPPGTAVAVDAGPYDHPAELGLDAEEVTVPTPLGGCPAWLVPAPGSTWVVAVHGRGVDRRECLRALPTLHRLGHPVLIITYRNDDGAPVSPDGYYHLGDTEWRDLDAAAGYALGHGATDLVLYGWSMGAAITSAFLDRAAPERTAPVRSLVWDSPLLDWRATLRHQAGLRRLPRGSTELAALITRYRIGIDFDRFDLVSRPPRVRPPTLLMHGAADGTVPVASARALNAAAPGLGWPLRYVEVPDAEHTAVWNVDPERYAALLTEFLTEPARSR</sequence>
<keyword evidence="2" id="KW-0378">Hydrolase</keyword>
<keyword evidence="3" id="KW-1185">Reference proteome</keyword>
<dbReference type="Gene3D" id="3.40.50.1820">
    <property type="entry name" value="alpha/beta hydrolase"/>
    <property type="match status" value="1"/>
</dbReference>
<comment type="caution">
    <text evidence="2">The sequence shown here is derived from an EMBL/GenBank/DDBJ whole genome shotgun (WGS) entry which is preliminary data.</text>
</comment>
<dbReference type="InterPro" id="IPR029058">
    <property type="entry name" value="AB_hydrolase_fold"/>
</dbReference>
<feature type="domain" description="Peptidase S9 prolyl oligopeptidase catalytic" evidence="1">
    <location>
        <begin position="183"/>
        <end position="359"/>
    </location>
</feature>